<dbReference type="Proteomes" id="UP001241092">
    <property type="component" value="Chromosome"/>
</dbReference>
<evidence type="ECO:0000313" key="3">
    <source>
        <dbReference type="EMBL" id="BDY29005.1"/>
    </source>
</evidence>
<dbReference type="EMBL" id="AP022567">
    <property type="protein sequence ID" value="BBX32313.1"/>
    <property type="molecule type" value="Genomic_DNA"/>
</dbReference>
<organism evidence="3 5">
    <name type="scientific">Mycolicibacterium mageritense</name>
    <name type="common">Mycobacterium mageritense</name>
    <dbReference type="NCBI Taxonomy" id="53462"/>
    <lineage>
        <taxon>Bacteria</taxon>
        <taxon>Bacillati</taxon>
        <taxon>Actinomycetota</taxon>
        <taxon>Actinomycetes</taxon>
        <taxon>Mycobacteriales</taxon>
        <taxon>Mycobacteriaceae</taxon>
        <taxon>Mycolicibacterium</taxon>
    </lineage>
</organism>
<accession>A0AAI8XNK1</accession>
<dbReference type="Proteomes" id="UP000465622">
    <property type="component" value="Chromosome"/>
</dbReference>
<evidence type="ECO:0000256" key="1">
    <source>
        <dbReference type="SAM" id="Phobius"/>
    </source>
</evidence>
<keyword evidence="4" id="KW-1185">Reference proteome</keyword>
<feature type="transmembrane region" description="Helical" evidence="1">
    <location>
        <begin position="45"/>
        <end position="68"/>
    </location>
</feature>
<reference evidence="2" key="2">
    <citation type="submission" date="2020-02" db="EMBL/GenBank/DDBJ databases">
        <authorList>
            <person name="Matsumoto Y."/>
            <person name="Kinjo T."/>
            <person name="Motooka D."/>
            <person name="Nabeya D."/>
            <person name="Jung N."/>
            <person name="Uechi K."/>
            <person name="Horii T."/>
            <person name="Iida T."/>
            <person name="Fujita J."/>
            <person name="Nakamura S."/>
        </authorList>
    </citation>
    <scope>NUCLEOTIDE SEQUENCE</scope>
    <source>
        <strain evidence="2">JCM 12375</strain>
    </source>
</reference>
<dbReference type="AlphaFoldDB" id="A0AAI8XNK1"/>
<proteinExistence type="predicted"/>
<gene>
    <name evidence="3" type="ORF">hbim_02941</name>
    <name evidence="2" type="ORF">MMAGJ_15950</name>
</gene>
<dbReference type="PROSITE" id="PS51257">
    <property type="entry name" value="PROKAR_LIPOPROTEIN"/>
    <property type="match status" value="1"/>
</dbReference>
<keyword evidence="1" id="KW-1133">Transmembrane helix</keyword>
<evidence type="ECO:0000313" key="2">
    <source>
        <dbReference type="EMBL" id="BBX32313.1"/>
    </source>
</evidence>
<protein>
    <submittedName>
        <fullName evidence="3">Uncharacterized protein</fullName>
    </submittedName>
</protein>
<name>A0AAI8XNK1_MYCME</name>
<reference evidence="2 4" key="1">
    <citation type="journal article" date="2019" name="Emerg. Microbes Infect.">
        <title>Comprehensive subspecies identification of 175 nontuberculous mycobacteria species based on 7547 genomic profiles.</title>
        <authorList>
            <person name="Matsumoto Y."/>
            <person name="Kinjo T."/>
            <person name="Motooka D."/>
            <person name="Nabeya D."/>
            <person name="Jung N."/>
            <person name="Uechi K."/>
            <person name="Horii T."/>
            <person name="Iida T."/>
            <person name="Fujita J."/>
            <person name="Nakamura S."/>
        </authorList>
    </citation>
    <scope>NUCLEOTIDE SEQUENCE [LARGE SCALE GENOMIC DNA]</scope>
    <source>
        <strain evidence="2 4">JCM 12375</strain>
    </source>
</reference>
<sequence length="82" mass="8243">MAYSITRIIFVISAALALLGGLVFVGCQAIGLAVGAPALVDGPNGIAKTILCIAGSVAAIAAFLLGYLKHEVPVAHEKGVVR</sequence>
<dbReference type="EMBL" id="AP027452">
    <property type="protein sequence ID" value="BDY29005.1"/>
    <property type="molecule type" value="Genomic_DNA"/>
</dbReference>
<reference evidence="3" key="3">
    <citation type="submission" date="2023-03" db="EMBL/GenBank/DDBJ databases">
        <title>Draft genome sequence of a Mycolicibacterium mageritense strain H4_3_1 isolated from a hybrid biological-inorganic system reactor.</title>
        <authorList>
            <person name="Feng X."/>
            <person name="Kazama D."/>
            <person name="Sato K."/>
            <person name="Kobayashi H."/>
        </authorList>
    </citation>
    <scope>NUCLEOTIDE SEQUENCE</scope>
    <source>
        <strain evidence="3">H4_3_1</strain>
    </source>
</reference>
<keyword evidence="1" id="KW-0812">Transmembrane</keyword>
<evidence type="ECO:0000313" key="5">
    <source>
        <dbReference type="Proteomes" id="UP001241092"/>
    </source>
</evidence>
<dbReference type="RefSeq" id="WP_036433111.1">
    <property type="nucleotide sequence ID" value="NZ_AP022567.1"/>
</dbReference>
<evidence type="ECO:0000313" key="4">
    <source>
        <dbReference type="Proteomes" id="UP000465622"/>
    </source>
</evidence>
<keyword evidence="1" id="KW-0472">Membrane</keyword>